<dbReference type="Pfam" id="PF24644">
    <property type="entry name" value="DUF7638"/>
    <property type="match status" value="1"/>
</dbReference>
<evidence type="ECO:0000313" key="2">
    <source>
        <dbReference type="EMBL" id="MDG0794074.1"/>
    </source>
</evidence>
<organism evidence="2 3">
    <name type="scientific">Cohnella ginsengisoli</name>
    <dbReference type="NCBI Taxonomy" id="425004"/>
    <lineage>
        <taxon>Bacteria</taxon>
        <taxon>Bacillati</taxon>
        <taxon>Bacillota</taxon>
        <taxon>Bacilli</taxon>
        <taxon>Bacillales</taxon>
        <taxon>Paenibacillaceae</taxon>
        <taxon>Cohnella</taxon>
    </lineage>
</organism>
<evidence type="ECO:0000313" key="3">
    <source>
        <dbReference type="Proteomes" id="UP001153387"/>
    </source>
</evidence>
<accession>A0A9X4QP76</accession>
<sequence length="122" mass="13995">MQKIRRKKAIEGTTVPGIIYNGGQYFFINLDIFEDGMANCWELVDLEGLKDKLDLGWLTPVVPLGKTLSIHGLGAFKIESTNWLHDKKTYYKLVVNKIKRLNPAFENISKITKSQKKLNEKK</sequence>
<keyword evidence="3" id="KW-1185">Reference proteome</keyword>
<gene>
    <name evidence="2" type="ORF">OMP38_27030</name>
</gene>
<dbReference type="EMBL" id="JAPDHZ010000006">
    <property type="protein sequence ID" value="MDG0794074.1"/>
    <property type="molecule type" value="Genomic_DNA"/>
</dbReference>
<reference evidence="2 3" key="1">
    <citation type="submission" date="2022-10" db="EMBL/GenBank/DDBJ databases">
        <title>Comparative genomic analysis of Cohnella hashimotonis sp. nov., isolated from the International Space Station.</title>
        <authorList>
            <person name="Simpson A."/>
            <person name="Venkateswaran K."/>
        </authorList>
    </citation>
    <scope>NUCLEOTIDE SEQUENCE [LARGE SCALE GENOMIC DNA]</scope>
    <source>
        <strain evidence="2 3">DSM 18997</strain>
    </source>
</reference>
<name>A0A9X4QP76_9BACL</name>
<comment type="caution">
    <text evidence="2">The sequence shown here is derived from an EMBL/GenBank/DDBJ whole genome shotgun (WGS) entry which is preliminary data.</text>
</comment>
<proteinExistence type="predicted"/>
<feature type="domain" description="DUF7638" evidence="1">
    <location>
        <begin position="3"/>
        <end position="103"/>
    </location>
</feature>
<protein>
    <recommendedName>
        <fullName evidence="1">DUF7638 domain-containing protein</fullName>
    </recommendedName>
</protein>
<evidence type="ECO:0000259" key="1">
    <source>
        <dbReference type="Pfam" id="PF24644"/>
    </source>
</evidence>
<dbReference type="AlphaFoldDB" id="A0A9X4QP76"/>
<dbReference type="Proteomes" id="UP001153387">
    <property type="component" value="Unassembled WGS sequence"/>
</dbReference>
<dbReference type="InterPro" id="IPR056055">
    <property type="entry name" value="DUF7638"/>
</dbReference>